<proteinExistence type="predicted"/>
<dbReference type="InterPro" id="IPR023606">
    <property type="entry name" value="CoA-Trfase_III_dom_1_sf"/>
</dbReference>
<dbReference type="Proteomes" id="UP000639051">
    <property type="component" value="Unassembled WGS sequence"/>
</dbReference>
<reference evidence="1 2" key="1">
    <citation type="submission" date="2021-01" db="EMBL/GenBank/DDBJ databases">
        <title>Genome public.</title>
        <authorList>
            <person name="Liu C."/>
            <person name="Sun Q."/>
        </authorList>
    </citation>
    <scope>NUCLEOTIDE SEQUENCE [LARGE SCALE GENOMIC DNA]</scope>
    <source>
        <strain evidence="1 2">JC656</strain>
    </source>
</reference>
<dbReference type="Gene3D" id="3.40.50.10540">
    <property type="entry name" value="Crotonobetainyl-coa:carnitine coa-transferase, domain 1"/>
    <property type="match status" value="1"/>
</dbReference>
<keyword evidence="1" id="KW-0808">Transferase</keyword>
<dbReference type="PANTHER" id="PTHR48228:SF4">
    <property type="entry name" value="BLR3030 PROTEIN"/>
    <property type="match status" value="1"/>
</dbReference>
<organism evidence="1 2">
    <name type="scientific">Sinomonas cellulolyticus</name>
    <dbReference type="NCBI Taxonomy" id="2801916"/>
    <lineage>
        <taxon>Bacteria</taxon>
        <taxon>Bacillati</taxon>
        <taxon>Actinomycetota</taxon>
        <taxon>Actinomycetes</taxon>
        <taxon>Micrococcales</taxon>
        <taxon>Micrococcaceae</taxon>
        <taxon>Sinomonas</taxon>
    </lineage>
</organism>
<dbReference type="InterPro" id="IPR050509">
    <property type="entry name" value="CoA-transferase_III"/>
</dbReference>
<dbReference type="Pfam" id="PF02515">
    <property type="entry name" value="CoA_transf_3"/>
    <property type="match status" value="1"/>
</dbReference>
<dbReference type="InterPro" id="IPR003673">
    <property type="entry name" value="CoA-Trfase_fam_III"/>
</dbReference>
<comment type="caution">
    <text evidence="1">The sequence shown here is derived from an EMBL/GenBank/DDBJ whole genome shotgun (WGS) entry which is preliminary data.</text>
</comment>
<dbReference type="PANTHER" id="PTHR48228">
    <property type="entry name" value="SUCCINYL-COA--D-CITRAMALATE COA-TRANSFERASE"/>
    <property type="match status" value="1"/>
</dbReference>
<keyword evidence="2" id="KW-1185">Reference proteome</keyword>
<accession>A0ABS1K258</accession>
<gene>
    <name evidence="1" type="ORF">JJE72_09620</name>
</gene>
<dbReference type="GO" id="GO:0016740">
    <property type="term" value="F:transferase activity"/>
    <property type="evidence" value="ECO:0007669"/>
    <property type="project" value="UniProtKB-KW"/>
</dbReference>
<name>A0ABS1K258_9MICC</name>
<evidence type="ECO:0000313" key="2">
    <source>
        <dbReference type="Proteomes" id="UP000639051"/>
    </source>
</evidence>
<sequence length="472" mass="48845">MTPPAEPPASGLLDLRRFLEPALGSVPEPSDWWSGPRTWWAGALDVEGLALGSLGVLIAALTALGPARGAAVDASRVTTSSALAGASFDSIRRLRVDGRPPDIWAPMSGFRRARNDWVRLHANYPHHAQALLAALGIAGPEQLDAAVLERDALDVEAAVRSAGGVAAAVRTAGEWAASGAGTAAAGEPWIRWSLGEASAALLPHDVAPGLPLHGVRVLDLTRVIAGPSASRLLGALGADVLRIDPPQHPELLDAHLDTGFAKRSGVADLRVAEQLAEVRALARAADAVLLGYRQSSLVRFGLDVDSLRADVPHLAVVALNAWGWEGPWAEARGFDSIVQAACGIADLYGAPAGARDGSAHDAAWRPGALPVQALDHATGMGMAAAAVALLAARARGLAGSARLSLIATANELMRAGTPDAAEPAELPVETRTAVSAYGELEYVGPPLAVGGRPLDYPHAPVRYGTSPLEWMP</sequence>
<protein>
    <submittedName>
        <fullName evidence="1">CoA transferase</fullName>
    </submittedName>
</protein>
<dbReference type="RefSeq" id="WP_189694056.1">
    <property type="nucleotide sequence ID" value="NZ_BNCM01000007.1"/>
</dbReference>
<dbReference type="EMBL" id="JAERRC010000022">
    <property type="protein sequence ID" value="MBL0705765.1"/>
    <property type="molecule type" value="Genomic_DNA"/>
</dbReference>
<evidence type="ECO:0000313" key="1">
    <source>
        <dbReference type="EMBL" id="MBL0705765.1"/>
    </source>
</evidence>
<dbReference type="SUPFAM" id="SSF89796">
    <property type="entry name" value="CoA-transferase family III (CaiB/BaiF)"/>
    <property type="match status" value="2"/>
</dbReference>